<feature type="compositionally biased region" description="Acidic residues" evidence="1">
    <location>
        <begin position="232"/>
        <end position="241"/>
    </location>
</feature>
<accession>A0A0P9EVM7</accession>
<sequence>MPRAASFFTFERARMLAAPYPLLEGPRLAVRQAHLDRSCDERDLADLGRLPLHPWLVHAAKLDYKKVMASTATTSFALVATSTATADRRDLSPTPRPLKRKADDTDGAFVADMTLPEKRCRLTKEQYICRIAKGYNREITSDDEEKTKLAVALARFHEFCAIDKILKAKKERQAAITSALVDHLKGLEDCYLMLAKDAGELDAAPLKVEPAKPKKKTSPSASPSMRRSTEELFPDDEYVPDDLADKYMTPAEIRRSLRIAARAEHLGNEAWADLSDSDDSDDSDDSNEDDVDVLVLSDDEDVKPVVARPQLPERRHKHKTYEEPIVLSDDDEPAAPANKRARCLSKQCPIDHFSKLDLIKLIHDIIPIDSTTSTTAARTTDNLSTFVSPYPSCSAGSFLSTRRRDRPALAHDAVRPPPLCRPSSFVSATLGHVS</sequence>
<dbReference type="GeneID" id="28975116"/>
<proteinExistence type="predicted"/>
<protein>
    <submittedName>
        <fullName evidence="2">Uncharacterized protein</fullName>
    </submittedName>
</protein>
<dbReference type="Proteomes" id="UP000053890">
    <property type="component" value="Unassembled WGS sequence"/>
</dbReference>
<keyword evidence="3" id="KW-1185">Reference proteome</keyword>
<evidence type="ECO:0000313" key="2">
    <source>
        <dbReference type="EMBL" id="KPV73216.1"/>
    </source>
</evidence>
<feature type="region of interest" description="Disordered" evidence="1">
    <location>
        <begin position="272"/>
        <end position="299"/>
    </location>
</feature>
<reference evidence="2 3" key="1">
    <citation type="journal article" date="2015" name="Front. Microbiol.">
        <title>Genome sequence of the plant growth promoting endophytic yeast Rhodotorula graminis WP1.</title>
        <authorList>
            <person name="Firrincieli A."/>
            <person name="Otillar R."/>
            <person name="Salamov A."/>
            <person name="Schmutz J."/>
            <person name="Khan Z."/>
            <person name="Redman R.S."/>
            <person name="Fleck N.D."/>
            <person name="Lindquist E."/>
            <person name="Grigoriev I.V."/>
            <person name="Doty S.L."/>
        </authorList>
    </citation>
    <scope>NUCLEOTIDE SEQUENCE [LARGE SCALE GENOMIC DNA]</scope>
    <source>
        <strain evidence="2 3">WP1</strain>
    </source>
</reference>
<evidence type="ECO:0000256" key="1">
    <source>
        <dbReference type="SAM" id="MobiDB-lite"/>
    </source>
</evidence>
<organism evidence="2 3">
    <name type="scientific">Rhodotorula graminis (strain WP1)</name>
    <dbReference type="NCBI Taxonomy" id="578459"/>
    <lineage>
        <taxon>Eukaryota</taxon>
        <taxon>Fungi</taxon>
        <taxon>Dikarya</taxon>
        <taxon>Basidiomycota</taxon>
        <taxon>Pucciniomycotina</taxon>
        <taxon>Microbotryomycetes</taxon>
        <taxon>Sporidiobolales</taxon>
        <taxon>Sporidiobolaceae</taxon>
        <taxon>Rhodotorula</taxon>
    </lineage>
</organism>
<feature type="compositionally biased region" description="Acidic residues" evidence="1">
    <location>
        <begin position="275"/>
        <end position="299"/>
    </location>
</feature>
<dbReference type="AlphaFoldDB" id="A0A0P9EVM7"/>
<name>A0A0P9EVM7_RHOGW</name>
<feature type="region of interest" description="Disordered" evidence="1">
    <location>
        <begin position="205"/>
        <end position="241"/>
    </location>
</feature>
<gene>
    <name evidence="2" type="ORF">RHOBADRAFT_45784</name>
</gene>
<dbReference type="RefSeq" id="XP_018269265.1">
    <property type="nucleotide sequence ID" value="XM_018414668.1"/>
</dbReference>
<evidence type="ECO:0000313" key="3">
    <source>
        <dbReference type="Proteomes" id="UP000053890"/>
    </source>
</evidence>
<dbReference type="EMBL" id="KQ474083">
    <property type="protein sequence ID" value="KPV73216.1"/>
    <property type="molecule type" value="Genomic_DNA"/>
</dbReference>